<keyword evidence="6 9" id="KW-0238">DNA-binding</keyword>
<dbReference type="Pfam" id="PF00392">
    <property type="entry name" value="GntR"/>
    <property type="match status" value="1"/>
</dbReference>
<comment type="function">
    <text evidence="9">Multifunctional regulator of fatty acid metabolism.</text>
</comment>
<dbReference type="PROSITE" id="PS50949">
    <property type="entry name" value="HTH_GNTR"/>
    <property type="match status" value="1"/>
</dbReference>
<dbReference type="Pfam" id="PF07840">
    <property type="entry name" value="FadR_C"/>
    <property type="match status" value="1"/>
</dbReference>
<dbReference type="SMART" id="SM00345">
    <property type="entry name" value="HTH_GNTR"/>
    <property type="match status" value="1"/>
</dbReference>
<organism evidence="11 12">
    <name type="scientific">Kangiella aquimarina</name>
    <dbReference type="NCBI Taxonomy" id="261965"/>
    <lineage>
        <taxon>Bacteria</taxon>
        <taxon>Pseudomonadati</taxon>
        <taxon>Pseudomonadota</taxon>
        <taxon>Gammaproteobacteria</taxon>
        <taxon>Kangiellales</taxon>
        <taxon>Kangiellaceae</taxon>
        <taxon>Kangiella</taxon>
    </lineage>
</organism>
<dbReference type="InterPro" id="IPR036388">
    <property type="entry name" value="WH-like_DNA-bd_sf"/>
</dbReference>
<dbReference type="NCBIfam" id="TIGR02812">
    <property type="entry name" value="fadR_gamma"/>
    <property type="match status" value="1"/>
</dbReference>
<keyword evidence="8 9" id="KW-0804">Transcription</keyword>
<sequence>MVSTAKALTPAAFAEQYIVESIWNGKFAAGTILPAERELAEIIGVTRTTLREVLQRLARDGWLTIQHGKPTKVNDIWQSATLNVLDTLITLDDEGSMKLADDLLQARTSIASIFLRQAVKNNPEKLLEVLKELDGVNNDADGYIDFDWHFHHTATRASGNPIYTLMLNGFEAIYYKLGRFYFGWEQTRKLAYQYYKDLEVAIGKGDAEQVVKILWDYGHESGELWNKAKSELKSFSELGA</sequence>
<keyword evidence="1 9" id="KW-0963">Cytoplasm</keyword>
<evidence type="ECO:0000256" key="1">
    <source>
        <dbReference type="ARBA" id="ARBA00022490"/>
    </source>
</evidence>
<dbReference type="SUPFAM" id="SSF46785">
    <property type="entry name" value="Winged helix' DNA-binding domain"/>
    <property type="match status" value="1"/>
</dbReference>
<evidence type="ECO:0000256" key="4">
    <source>
        <dbReference type="ARBA" id="ARBA00023015"/>
    </source>
</evidence>
<proteinExistence type="inferred from homology"/>
<dbReference type="HAMAP" id="MF_00696">
    <property type="entry name" value="HTH_FadR"/>
    <property type="match status" value="1"/>
</dbReference>
<keyword evidence="3 9" id="KW-0276">Fatty acid metabolism</keyword>
<dbReference type="InterPro" id="IPR011711">
    <property type="entry name" value="GntR_C"/>
</dbReference>
<comment type="subcellular location">
    <subcellularLocation>
        <location evidence="9">Cytoplasm</location>
    </subcellularLocation>
</comment>
<dbReference type="EMBL" id="CP140158">
    <property type="protein sequence ID" value="WQG84942.1"/>
    <property type="molecule type" value="Genomic_DNA"/>
</dbReference>
<dbReference type="Gene3D" id="1.20.120.530">
    <property type="entry name" value="GntR ligand-binding domain-like"/>
    <property type="match status" value="1"/>
</dbReference>
<accession>A0ABZ0X3R9</accession>
<evidence type="ECO:0000259" key="10">
    <source>
        <dbReference type="PROSITE" id="PS50949"/>
    </source>
</evidence>
<evidence type="ECO:0000256" key="9">
    <source>
        <dbReference type="HAMAP-Rule" id="MF_00696"/>
    </source>
</evidence>
<dbReference type="PRINTS" id="PR00035">
    <property type="entry name" value="HTHGNTR"/>
</dbReference>
<dbReference type="InterPro" id="IPR014178">
    <property type="entry name" value="FA-response_TF_FadR"/>
</dbReference>
<evidence type="ECO:0000256" key="7">
    <source>
        <dbReference type="ARBA" id="ARBA00023159"/>
    </source>
</evidence>
<dbReference type="SUPFAM" id="SSF48008">
    <property type="entry name" value="GntR ligand-binding domain-like"/>
    <property type="match status" value="1"/>
</dbReference>
<name>A0ABZ0X3R9_9GAMM</name>
<evidence type="ECO:0000313" key="11">
    <source>
        <dbReference type="EMBL" id="WQG84942.1"/>
    </source>
</evidence>
<dbReference type="NCBIfam" id="NF003444">
    <property type="entry name" value="PRK04984.1"/>
    <property type="match status" value="1"/>
</dbReference>
<dbReference type="SMART" id="SM00895">
    <property type="entry name" value="FCD"/>
    <property type="match status" value="1"/>
</dbReference>
<dbReference type="InterPro" id="IPR000524">
    <property type="entry name" value="Tscrpt_reg_HTH_GntR"/>
</dbReference>
<keyword evidence="4 9" id="KW-0805">Transcription regulation</keyword>
<dbReference type="InterPro" id="IPR008920">
    <property type="entry name" value="TF_FadR/GntR_C"/>
</dbReference>
<dbReference type="InterPro" id="IPR028374">
    <property type="entry name" value="FadR_C"/>
</dbReference>
<gene>
    <name evidence="9 11" type="primary">fadR</name>
    <name evidence="11" type="ORF">SR900_10760</name>
</gene>
<keyword evidence="7 9" id="KW-0010">Activator</keyword>
<dbReference type="InterPro" id="IPR036390">
    <property type="entry name" value="WH_DNA-bd_sf"/>
</dbReference>
<evidence type="ECO:0000256" key="6">
    <source>
        <dbReference type="ARBA" id="ARBA00023125"/>
    </source>
</evidence>
<dbReference type="Proteomes" id="UP001324185">
    <property type="component" value="Chromosome"/>
</dbReference>
<reference evidence="11 12" key="1">
    <citation type="submission" date="2023-11" db="EMBL/GenBank/DDBJ databases">
        <title>MicrobeMod: A computational toolkit for identifying prokaryotic methylation and restriction-modification with nanopore sequencing.</title>
        <authorList>
            <person name="Crits-Christoph A."/>
            <person name="Kang S.C."/>
            <person name="Lee H."/>
            <person name="Ostrov N."/>
        </authorList>
    </citation>
    <scope>NUCLEOTIDE SEQUENCE [LARGE SCALE GENOMIC DNA]</scope>
    <source>
        <strain evidence="11 12">DSMZ 16071</strain>
    </source>
</reference>
<dbReference type="RefSeq" id="WP_018625442.1">
    <property type="nucleotide sequence ID" value="NZ_CP140158.1"/>
</dbReference>
<evidence type="ECO:0000256" key="2">
    <source>
        <dbReference type="ARBA" id="ARBA00022491"/>
    </source>
</evidence>
<feature type="domain" description="HTH gntR-type" evidence="10">
    <location>
        <begin position="8"/>
        <end position="76"/>
    </location>
</feature>
<evidence type="ECO:0000256" key="8">
    <source>
        <dbReference type="ARBA" id="ARBA00023163"/>
    </source>
</evidence>
<evidence type="ECO:0000313" key="12">
    <source>
        <dbReference type="Proteomes" id="UP001324185"/>
    </source>
</evidence>
<dbReference type="Gene3D" id="1.10.10.10">
    <property type="entry name" value="Winged helix-like DNA-binding domain superfamily/Winged helix DNA-binding domain"/>
    <property type="match status" value="1"/>
</dbReference>
<keyword evidence="5 9" id="KW-0443">Lipid metabolism</keyword>
<comment type="subunit">
    <text evidence="9">Homodimer.</text>
</comment>
<keyword evidence="2 9" id="KW-0678">Repressor</keyword>
<dbReference type="CDD" id="cd07377">
    <property type="entry name" value="WHTH_GntR"/>
    <property type="match status" value="1"/>
</dbReference>
<protein>
    <recommendedName>
        <fullName evidence="9">Fatty acid metabolism regulator protein</fullName>
    </recommendedName>
</protein>
<evidence type="ECO:0000256" key="5">
    <source>
        <dbReference type="ARBA" id="ARBA00023098"/>
    </source>
</evidence>
<keyword evidence="12" id="KW-1185">Reference proteome</keyword>
<dbReference type="PANTHER" id="PTHR43537">
    <property type="entry name" value="TRANSCRIPTIONAL REGULATOR, GNTR FAMILY"/>
    <property type="match status" value="1"/>
</dbReference>
<dbReference type="PANTHER" id="PTHR43537:SF52">
    <property type="entry name" value="FATTY ACID METABOLISM REGULATOR PROTEIN"/>
    <property type="match status" value="1"/>
</dbReference>
<evidence type="ECO:0000256" key="3">
    <source>
        <dbReference type="ARBA" id="ARBA00022832"/>
    </source>
</evidence>